<dbReference type="PROSITE" id="PS00409">
    <property type="entry name" value="PROKAR_NTER_METHYL"/>
    <property type="match status" value="1"/>
</dbReference>
<dbReference type="PANTHER" id="PTHR30093">
    <property type="entry name" value="GENERAL SECRETION PATHWAY PROTEIN G"/>
    <property type="match status" value="1"/>
</dbReference>
<dbReference type="PANTHER" id="PTHR30093:SF2">
    <property type="entry name" value="TYPE II SECRETION SYSTEM PROTEIN H"/>
    <property type="match status" value="1"/>
</dbReference>
<dbReference type="NCBIfam" id="TIGR02532">
    <property type="entry name" value="IV_pilin_GFxxxE"/>
    <property type="match status" value="1"/>
</dbReference>
<dbReference type="HOGENOM" id="CLU_041661_0_0_0"/>
<organism evidence="2 3">
    <name type="scientific">Blastopirellula marina DSM 3645</name>
    <dbReference type="NCBI Taxonomy" id="314230"/>
    <lineage>
        <taxon>Bacteria</taxon>
        <taxon>Pseudomonadati</taxon>
        <taxon>Planctomycetota</taxon>
        <taxon>Planctomycetia</taxon>
        <taxon>Pirellulales</taxon>
        <taxon>Pirellulaceae</taxon>
        <taxon>Blastopirellula</taxon>
    </lineage>
</organism>
<dbReference type="InterPro" id="IPR045584">
    <property type="entry name" value="Pilin-like"/>
</dbReference>
<evidence type="ECO:0000313" key="3">
    <source>
        <dbReference type="Proteomes" id="UP000004358"/>
    </source>
</evidence>
<reference evidence="2 3" key="1">
    <citation type="submission" date="2006-02" db="EMBL/GenBank/DDBJ databases">
        <authorList>
            <person name="Amann R."/>
            <person name="Ferriera S."/>
            <person name="Johnson J."/>
            <person name="Kravitz S."/>
            <person name="Halpern A."/>
            <person name="Remington K."/>
            <person name="Beeson K."/>
            <person name="Tran B."/>
            <person name="Rogers Y.-H."/>
            <person name="Friedman R."/>
            <person name="Venter J.C."/>
        </authorList>
    </citation>
    <scope>NUCLEOTIDE SEQUENCE [LARGE SCALE GENOMIC DNA]</scope>
    <source>
        <strain evidence="2 3">DSM 3645</strain>
    </source>
</reference>
<dbReference type="AlphaFoldDB" id="A3ZNZ8"/>
<evidence type="ECO:0000313" key="2">
    <source>
        <dbReference type="EMBL" id="EAQ82046.1"/>
    </source>
</evidence>
<feature type="domain" description="DUF1559" evidence="1">
    <location>
        <begin position="31"/>
        <end position="310"/>
    </location>
</feature>
<dbReference type="InterPro" id="IPR011453">
    <property type="entry name" value="DUF1559"/>
</dbReference>
<gene>
    <name evidence="2" type="ORF">DSM3645_17880</name>
</gene>
<sequence>MKKRTGFTLVELLVVIAIIGVLIALLLPAVQQAREAARRMSCSNQLKQLGLAMHNYHDTYLALPARVGGTEVTGPRISGWISLLPFIEERALYDQIVSTSPAFNVKPWEKNYVPYNTQVQMLICPSETGIVQSSDIFDGKGSSNYAFSIGDCCRYSLPQQNAEARGVFSKYDFCNFKKITDGLSNTVMLGEKGLGSDEKNLIGGIVVTGSPWVVNEQDGINPGICQALRPLGKTYSNTTATLNYSGRRWSDGAVNMQGFCTILAPNSPSCSRKTNDWSESIITASSYHPGGANAVFCDGSVSFIPETIDTGDLSKMAPQSGPSPYGVWGAMGSKSGQESASGL</sequence>
<proteinExistence type="predicted"/>
<dbReference type="Proteomes" id="UP000004358">
    <property type="component" value="Unassembled WGS sequence"/>
</dbReference>
<dbReference type="Pfam" id="PF07963">
    <property type="entry name" value="N_methyl"/>
    <property type="match status" value="1"/>
</dbReference>
<dbReference type="InterPro" id="IPR027558">
    <property type="entry name" value="Pre_pil_HX9DG_C"/>
</dbReference>
<name>A3ZNZ8_9BACT</name>
<dbReference type="Pfam" id="PF07596">
    <property type="entry name" value="SBP_bac_10"/>
    <property type="match status" value="1"/>
</dbReference>
<dbReference type="NCBIfam" id="TIGR04294">
    <property type="entry name" value="pre_pil_HX9DG"/>
    <property type="match status" value="1"/>
</dbReference>
<evidence type="ECO:0000259" key="1">
    <source>
        <dbReference type="Pfam" id="PF07596"/>
    </source>
</evidence>
<dbReference type="STRING" id="314230.DSM3645_17880"/>
<comment type="caution">
    <text evidence="2">The sequence shown here is derived from an EMBL/GenBank/DDBJ whole genome shotgun (WGS) entry which is preliminary data.</text>
</comment>
<dbReference type="InterPro" id="IPR012902">
    <property type="entry name" value="N_methyl_site"/>
</dbReference>
<dbReference type="eggNOG" id="COG2165">
    <property type="taxonomic scope" value="Bacteria"/>
</dbReference>
<dbReference type="RefSeq" id="WP_002651474.1">
    <property type="nucleotide sequence ID" value="NZ_CH672376.1"/>
</dbReference>
<dbReference type="EMBL" id="AANZ01000003">
    <property type="protein sequence ID" value="EAQ82046.1"/>
    <property type="molecule type" value="Genomic_DNA"/>
</dbReference>
<protein>
    <recommendedName>
        <fullName evidence="1">DUF1559 domain-containing protein</fullName>
    </recommendedName>
</protein>
<dbReference type="Gene3D" id="3.30.700.10">
    <property type="entry name" value="Glycoprotein, Type 4 Pilin"/>
    <property type="match status" value="1"/>
</dbReference>
<accession>A3ZNZ8</accession>
<dbReference type="SUPFAM" id="SSF54523">
    <property type="entry name" value="Pili subunits"/>
    <property type="match status" value="1"/>
</dbReference>
<dbReference type="OrthoDB" id="241541at2"/>